<proteinExistence type="predicted"/>
<accession>A0AAN9GTY9</accession>
<name>A0AAN9GTY9_9TELE</name>
<protein>
    <submittedName>
        <fullName evidence="1">Uncharacterized protein</fullName>
    </submittedName>
</protein>
<dbReference type="EMBL" id="JAYKXH010000024">
    <property type="protein sequence ID" value="KAK7124047.1"/>
    <property type="molecule type" value="Genomic_DNA"/>
</dbReference>
<organism evidence="1 2">
    <name type="scientific">Phoxinus phoxinus</name>
    <name type="common">Eurasian minnow</name>
    <dbReference type="NCBI Taxonomy" id="58324"/>
    <lineage>
        <taxon>Eukaryota</taxon>
        <taxon>Metazoa</taxon>
        <taxon>Chordata</taxon>
        <taxon>Craniata</taxon>
        <taxon>Vertebrata</taxon>
        <taxon>Euteleostomi</taxon>
        <taxon>Actinopterygii</taxon>
        <taxon>Neopterygii</taxon>
        <taxon>Teleostei</taxon>
        <taxon>Ostariophysi</taxon>
        <taxon>Cypriniformes</taxon>
        <taxon>Leuciscidae</taxon>
        <taxon>Phoxininae</taxon>
        <taxon>Phoxinus</taxon>
    </lineage>
</organism>
<gene>
    <name evidence="1" type="ORF">R3I93_022221</name>
</gene>
<comment type="caution">
    <text evidence="1">The sequence shown here is derived from an EMBL/GenBank/DDBJ whole genome shotgun (WGS) entry which is preliminary data.</text>
</comment>
<keyword evidence="2" id="KW-1185">Reference proteome</keyword>
<evidence type="ECO:0000313" key="2">
    <source>
        <dbReference type="Proteomes" id="UP001364617"/>
    </source>
</evidence>
<evidence type="ECO:0000313" key="1">
    <source>
        <dbReference type="EMBL" id="KAK7124047.1"/>
    </source>
</evidence>
<dbReference type="Proteomes" id="UP001364617">
    <property type="component" value="Unassembled WGS sequence"/>
</dbReference>
<dbReference type="AlphaFoldDB" id="A0AAN9GTY9"/>
<reference evidence="1 2" key="1">
    <citation type="submission" date="2024-02" db="EMBL/GenBank/DDBJ databases">
        <title>Chromosome-level genome assembly of the Eurasian Minnow (Phoxinus phoxinus).</title>
        <authorList>
            <person name="Oriowo T.O."/>
            <person name="Martin S."/>
            <person name="Stange M."/>
            <person name="Chrysostomakis Y."/>
            <person name="Brown T."/>
            <person name="Winkler S."/>
            <person name="Kukowka S."/>
            <person name="Myers E.W."/>
            <person name="Bohne A."/>
        </authorList>
    </citation>
    <scope>NUCLEOTIDE SEQUENCE [LARGE SCALE GENOMIC DNA]</scope>
    <source>
        <strain evidence="1">ZFMK-TIS-60720</strain>
        <tissue evidence="1">Whole Organism</tissue>
    </source>
</reference>
<sequence>MSALRLLGKKLLRAPLLSSALGRNGSVTMATASVSTVTAKRVEEDSHSCRATEVIHKALSVCAERQRSWCSALIVTLCHSPRHADGVNTAVFCCGDTLALREEK</sequence>